<dbReference type="GO" id="GO:0016020">
    <property type="term" value="C:membrane"/>
    <property type="evidence" value="ECO:0007669"/>
    <property type="project" value="UniProtKB-SubCell"/>
</dbReference>
<dbReference type="PANTHER" id="PTHR45649:SF14">
    <property type="entry name" value="GABA PERMEASE"/>
    <property type="match status" value="1"/>
</dbReference>
<feature type="transmembrane region" description="Helical" evidence="8">
    <location>
        <begin position="429"/>
        <end position="451"/>
    </location>
</feature>
<dbReference type="OrthoDB" id="4835445at2759"/>
<dbReference type="GO" id="GO:0008270">
    <property type="term" value="F:zinc ion binding"/>
    <property type="evidence" value="ECO:0007669"/>
    <property type="project" value="InterPro"/>
</dbReference>
<dbReference type="Gene3D" id="1.20.1740.10">
    <property type="entry name" value="Amino acid/polyamine transporter I"/>
    <property type="match status" value="1"/>
</dbReference>
<dbReference type="AlphaFoldDB" id="A0A428PNX2"/>
<dbReference type="Pfam" id="PF11951">
    <property type="entry name" value="Fungal_trans_2"/>
    <property type="match status" value="1"/>
</dbReference>
<evidence type="ECO:0000256" key="8">
    <source>
        <dbReference type="SAM" id="Phobius"/>
    </source>
</evidence>
<feature type="compositionally biased region" description="Basic residues" evidence="7">
    <location>
        <begin position="638"/>
        <end position="649"/>
    </location>
</feature>
<evidence type="ECO:0000256" key="7">
    <source>
        <dbReference type="SAM" id="MobiDB-lite"/>
    </source>
</evidence>
<feature type="domain" description="Zn(2)-C6 fungal-type" evidence="9">
    <location>
        <begin position="573"/>
        <end position="601"/>
    </location>
</feature>
<feature type="transmembrane region" description="Helical" evidence="8">
    <location>
        <begin position="856"/>
        <end position="877"/>
    </location>
</feature>
<evidence type="ECO:0000256" key="2">
    <source>
        <dbReference type="ARBA" id="ARBA00022448"/>
    </source>
</evidence>
<feature type="transmembrane region" description="Helical" evidence="8">
    <location>
        <begin position="215"/>
        <end position="232"/>
    </location>
</feature>
<feature type="transmembrane region" description="Helical" evidence="8">
    <location>
        <begin position="148"/>
        <end position="168"/>
    </location>
</feature>
<dbReference type="GO" id="GO:0000981">
    <property type="term" value="F:DNA-binding transcription factor activity, RNA polymerase II-specific"/>
    <property type="evidence" value="ECO:0007669"/>
    <property type="project" value="InterPro"/>
</dbReference>
<evidence type="ECO:0000313" key="11">
    <source>
        <dbReference type="Proteomes" id="UP000288168"/>
    </source>
</evidence>
<keyword evidence="11" id="KW-1185">Reference proteome</keyword>
<feature type="compositionally biased region" description="Basic and acidic residues" evidence="7">
    <location>
        <begin position="615"/>
        <end position="625"/>
    </location>
</feature>
<dbReference type="InterPro" id="IPR036864">
    <property type="entry name" value="Zn2-C6_fun-type_DNA-bd_sf"/>
</dbReference>
<evidence type="ECO:0000256" key="1">
    <source>
        <dbReference type="ARBA" id="ARBA00004141"/>
    </source>
</evidence>
<dbReference type="PROSITE" id="PS00463">
    <property type="entry name" value="ZN2_CY6_FUNGAL_1"/>
    <property type="match status" value="1"/>
</dbReference>
<dbReference type="Gene3D" id="4.10.240.10">
    <property type="entry name" value="Zn(2)-C6 fungal-type DNA-binding domain"/>
    <property type="match status" value="1"/>
</dbReference>
<feature type="region of interest" description="Disordered" evidence="7">
    <location>
        <begin position="615"/>
        <end position="665"/>
    </location>
</feature>
<feature type="transmembrane region" description="Helical" evidence="8">
    <location>
        <begin position="457"/>
        <end position="478"/>
    </location>
</feature>
<dbReference type="Pfam" id="PF13520">
    <property type="entry name" value="AA_permease_2"/>
    <property type="match status" value="1"/>
</dbReference>
<dbReference type="Pfam" id="PF00172">
    <property type="entry name" value="Zn_clus"/>
    <property type="match status" value="1"/>
</dbReference>
<dbReference type="SMART" id="SM00066">
    <property type="entry name" value="GAL4"/>
    <property type="match status" value="1"/>
</dbReference>
<dbReference type="SUPFAM" id="SSF57701">
    <property type="entry name" value="Zn2/Cys6 DNA-binding domain"/>
    <property type="match status" value="1"/>
</dbReference>
<dbReference type="PANTHER" id="PTHR45649">
    <property type="entry name" value="AMINO-ACID PERMEASE BAT1"/>
    <property type="match status" value="1"/>
</dbReference>
<dbReference type="InterPro" id="IPR002293">
    <property type="entry name" value="AA/rel_permease1"/>
</dbReference>
<evidence type="ECO:0000256" key="3">
    <source>
        <dbReference type="ARBA" id="ARBA00022692"/>
    </source>
</evidence>
<dbReference type="STRING" id="1325734.A0A428PNX2"/>
<dbReference type="InterPro" id="IPR021858">
    <property type="entry name" value="Fun_TF"/>
</dbReference>
<dbReference type="EMBL" id="NKCI01000108">
    <property type="protein sequence ID" value="RSL54715.1"/>
    <property type="molecule type" value="Genomic_DNA"/>
</dbReference>
<dbReference type="CDD" id="cd00067">
    <property type="entry name" value="GAL4"/>
    <property type="match status" value="1"/>
</dbReference>
<keyword evidence="5 8" id="KW-0472">Membrane</keyword>
<feature type="transmembrane region" description="Helical" evidence="8">
    <location>
        <begin position="252"/>
        <end position="275"/>
    </location>
</feature>
<name>A0A428PNX2_9HYPO</name>
<feature type="transmembrane region" description="Helical" evidence="8">
    <location>
        <begin position="380"/>
        <end position="404"/>
    </location>
</feature>
<feature type="transmembrane region" description="Helical" evidence="8">
    <location>
        <begin position="354"/>
        <end position="374"/>
    </location>
</feature>
<feature type="transmembrane region" description="Helical" evidence="8">
    <location>
        <begin position="99"/>
        <end position="116"/>
    </location>
</feature>
<feature type="transmembrane region" description="Helical" evidence="8">
    <location>
        <begin position="21"/>
        <end position="45"/>
    </location>
</feature>
<evidence type="ECO:0000256" key="4">
    <source>
        <dbReference type="ARBA" id="ARBA00022989"/>
    </source>
</evidence>
<comment type="subcellular location">
    <subcellularLocation>
        <location evidence="1">Membrane</location>
        <topology evidence="1">Multi-pass membrane protein</topology>
    </subcellularLocation>
</comment>
<evidence type="ECO:0000259" key="9">
    <source>
        <dbReference type="PROSITE" id="PS50048"/>
    </source>
</evidence>
<feature type="transmembrane region" description="Helical" evidence="8">
    <location>
        <begin position="51"/>
        <end position="78"/>
    </location>
</feature>
<proteinExistence type="predicted"/>
<keyword evidence="2" id="KW-0813">Transport</keyword>
<dbReference type="PROSITE" id="PS50048">
    <property type="entry name" value="ZN2_CY6_FUNGAL_2"/>
    <property type="match status" value="1"/>
</dbReference>
<evidence type="ECO:0000256" key="6">
    <source>
        <dbReference type="ARBA" id="ARBA00023242"/>
    </source>
</evidence>
<organism evidence="10 11">
    <name type="scientific">Fusarium duplospermum</name>
    <dbReference type="NCBI Taxonomy" id="1325734"/>
    <lineage>
        <taxon>Eukaryota</taxon>
        <taxon>Fungi</taxon>
        <taxon>Dikarya</taxon>
        <taxon>Ascomycota</taxon>
        <taxon>Pezizomycotina</taxon>
        <taxon>Sordariomycetes</taxon>
        <taxon>Hypocreomycetidae</taxon>
        <taxon>Hypocreales</taxon>
        <taxon>Nectriaceae</taxon>
        <taxon>Fusarium</taxon>
        <taxon>Fusarium solani species complex</taxon>
    </lineage>
</organism>
<evidence type="ECO:0000256" key="5">
    <source>
        <dbReference type="ARBA" id="ARBA00023136"/>
    </source>
</evidence>
<accession>A0A428PNX2</accession>
<reference evidence="10 11" key="1">
    <citation type="submission" date="2017-06" db="EMBL/GenBank/DDBJ databases">
        <title>Comparative genomic analysis of Ambrosia Fusariam Clade fungi.</title>
        <authorList>
            <person name="Stajich J.E."/>
            <person name="Carrillo J."/>
            <person name="Kijimoto T."/>
            <person name="Eskalen A."/>
            <person name="O'Donnell K."/>
            <person name="Kasson M."/>
        </authorList>
    </citation>
    <scope>NUCLEOTIDE SEQUENCE [LARGE SCALE GENOMIC DNA]</scope>
    <source>
        <strain evidence="10 11">NRRL62584</strain>
    </source>
</reference>
<comment type="caution">
    <text evidence="10">The sequence shown here is derived from an EMBL/GenBank/DDBJ whole genome shotgun (WGS) entry which is preliminary data.</text>
</comment>
<keyword evidence="3 8" id="KW-0812">Transmembrane</keyword>
<gene>
    <name evidence="10" type="ORF">CEP54_009749</name>
</gene>
<keyword evidence="4 8" id="KW-1133">Transmembrane helix</keyword>
<dbReference type="InterPro" id="IPR001138">
    <property type="entry name" value="Zn2Cys6_DnaBD"/>
</dbReference>
<feature type="region of interest" description="Disordered" evidence="7">
    <location>
        <begin position="1126"/>
        <end position="1149"/>
    </location>
</feature>
<feature type="transmembrane region" description="Helical" evidence="8">
    <location>
        <begin position="174"/>
        <end position="194"/>
    </location>
</feature>
<feature type="compositionally biased region" description="Low complexity" evidence="7">
    <location>
        <begin position="655"/>
        <end position="665"/>
    </location>
</feature>
<protein>
    <recommendedName>
        <fullName evidence="9">Zn(2)-C6 fungal-type domain-containing protein</fullName>
    </recommendedName>
</protein>
<evidence type="ECO:0000313" key="10">
    <source>
        <dbReference type="EMBL" id="RSL54715.1"/>
    </source>
</evidence>
<dbReference type="Proteomes" id="UP000288168">
    <property type="component" value="Unassembled WGS sequence"/>
</dbReference>
<sequence>MSGPSHSHSAEGHLRPRLSKLTMVAMTFAILNTWICLGGSIGIVMPSGGSVAFLYGFIFCVICNFAMASSLGELAALWPTAGGQYHFVYMLCPEKWRKLLSFWAGWINIAGWLTLVTTEGYFAAQFISAASVVASNGRYVAEAWKTYLIFMAILTFSTVSMITCNKILGAWNNMALYWSILSVIILSIVLLTTSDKTNAEFVFTTFENETGWTDGVAWILGLLQSALSLIGFDAVLHMTEEMPDPSHDAPLAMVYAVGVGGTTGTIFILVLLFCLTDLQAIVTTSTGMPIIELILQATGSRAGTCFISLMLAICFIHGTNGSVTSASRLLYAMARDKGIVFHDYFSHISPRLEVPVRTIMLSFVFNAFFGLLYLGPTVAFNAFIASCTIFLNASYAFPLLVIIIRGRKVLTKFQTSETPWRLGERRGLILNWISVLYVGITSVFFCFPPALPVTASSMNYVSVVIGIFVVLLTLYWLIYGKTFEGPKLDVIMGERPDFFKASDEVGGGEEKKIERILAFVPPSSGDSAILSSRTSYVVFSILLICARLCDMATPVSEKTPAAKRNLPLRSRSGCLTCRTKHLKCDETKPNCQLCISRGIKCGGYNRGLKWSTKHEKHTELADHEVQLSPKPQIGAAAPKRRRGRPRRKPLPGETSSVASGSAVASNPGDTNWGLFSEFAFEKTNPPVEENDDAQLLDPPTNVLCDDFSPPFDLDVPIGAIDNLQWTPDTLDMTASVDGYSDGGTELSLFPMQQSYSPVFIPPAVSDVPSSLVEFWFKDVCSLWSQYDSPTNSNRTLATALWSSSEAVSTSLQSMSSAYLSSKLPHMKKTSILMMSTATKAIENELQVVKSSPRLDVVPLGLIYGLFCIGTSICWLNATQLGIPFLKEAKALLYRINRQKRSLTEDERRLLRIFNKSWTYCELLLSVVSDTNPYNMYELDEVDDVGGDEYPTAEPAPPIVDDIPHPWTGVSNTVSRLFTKTMRLCRNYRYHLTHPGLMAMRDHTTALKLIEEAKSLEERLLGLDFESAPANSETGDQKTPCRHLIDVAEAYRLAGLIHIYQTFPDLVLLRLPSHVSVLDNALIPWEECITPLSLRLVKLIQQLPPDSGSKMTQPLLCITAATGLRFESSDSGSENTGSPPQQPAPTPSPFNLGAVEDCSMSEYIGRLIQSDEEIEQVTTITESRLKIVDARCFLLNRLDILETVLPPRPIIVAKSLVQAIWDEYDKELPGFASTHWIDVMERKNLRSLFG</sequence>
<keyword evidence="6" id="KW-0539">Nucleus</keyword>
<dbReference type="GO" id="GO:0022857">
    <property type="term" value="F:transmembrane transporter activity"/>
    <property type="evidence" value="ECO:0007669"/>
    <property type="project" value="InterPro"/>
</dbReference>